<keyword evidence="1" id="KW-0732">Signal</keyword>
<gene>
    <name evidence="3" type="ORF">JCM19240_1709</name>
</gene>
<sequence>MKKSLLFIFAVLMSSAAAAGQFKTIKDAEVHYVVFNSTFMTPKIARSYGLKRNEHIATVNVSVLDRASAGKPAMEVGIKGVAKNLIGQMKTLEFKQIKEGDAVYYLAQFPIVNEEMYQFTIDIDAGNKGRGPVSFSQKLYVEP</sequence>
<accession>A0A090T8E9</accession>
<evidence type="ECO:0000256" key="1">
    <source>
        <dbReference type="SAM" id="SignalP"/>
    </source>
</evidence>
<feature type="domain" description="DUF4426" evidence="2">
    <location>
        <begin position="23"/>
        <end position="142"/>
    </location>
</feature>
<dbReference type="OrthoDB" id="8563353at2"/>
<dbReference type="Gene3D" id="2.60.40.3340">
    <property type="entry name" value="Domain of unknown function DUF4426"/>
    <property type="match status" value="1"/>
</dbReference>
<feature type="signal peptide" evidence="1">
    <location>
        <begin position="1"/>
        <end position="19"/>
    </location>
</feature>
<evidence type="ECO:0000313" key="3">
    <source>
        <dbReference type="EMBL" id="GAL36265.1"/>
    </source>
</evidence>
<evidence type="ECO:0000259" key="2">
    <source>
        <dbReference type="Pfam" id="PF14467"/>
    </source>
</evidence>
<evidence type="ECO:0000313" key="4">
    <source>
        <dbReference type="Proteomes" id="UP000029224"/>
    </source>
</evidence>
<keyword evidence="4" id="KW-1185">Reference proteome</keyword>
<dbReference type="Pfam" id="PF14467">
    <property type="entry name" value="DUF4426"/>
    <property type="match status" value="1"/>
</dbReference>
<dbReference type="EMBL" id="BBMT01000010">
    <property type="protein sequence ID" value="GAL36265.1"/>
    <property type="molecule type" value="Genomic_DNA"/>
</dbReference>
<reference evidence="3 4" key="2">
    <citation type="submission" date="2014-09" db="EMBL/GenBank/DDBJ databases">
        <authorList>
            <consortium name="NBRP consortium"/>
            <person name="Sawabe T."/>
            <person name="Meirelles P."/>
            <person name="Nakanishi M."/>
            <person name="Sayaka M."/>
            <person name="Hattori M."/>
            <person name="Ohkuma M."/>
        </authorList>
    </citation>
    <scope>NUCLEOTIDE SEQUENCE [LARGE SCALE GENOMIC DNA]</scope>
    <source>
        <strain evidence="3 4">JCM 19240</strain>
    </source>
</reference>
<feature type="chain" id="PRO_5001865051" description="DUF4426 domain-containing protein" evidence="1">
    <location>
        <begin position="20"/>
        <end position="143"/>
    </location>
</feature>
<dbReference type="Proteomes" id="UP000029224">
    <property type="component" value="Unassembled WGS sequence"/>
</dbReference>
<proteinExistence type="predicted"/>
<dbReference type="AlphaFoldDB" id="A0A090T8E9"/>
<protein>
    <recommendedName>
        <fullName evidence="2">DUF4426 domain-containing protein</fullName>
    </recommendedName>
</protein>
<name>A0A090T8E9_9VIBR</name>
<organism evidence="3 4">
    <name type="scientific">Vibrio maritimus</name>
    <dbReference type="NCBI Taxonomy" id="990268"/>
    <lineage>
        <taxon>Bacteria</taxon>
        <taxon>Pseudomonadati</taxon>
        <taxon>Pseudomonadota</taxon>
        <taxon>Gammaproteobacteria</taxon>
        <taxon>Vibrionales</taxon>
        <taxon>Vibrionaceae</taxon>
        <taxon>Vibrio</taxon>
    </lineage>
</organism>
<dbReference type="InterPro" id="IPR025218">
    <property type="entry name" value="DUF4426"/>
</dbReference>
<comment type="caution">
    <text evidence="3">The sequence shown here is derived from an EMBL/GenBank/DDBJ whole genome shotgun (WGS) entry which is preliminary data.</text>
</comment>
<reference evidence="3 4" key="1">
    <citation type="submission" date="2014-09" db="EMBL/GenBank/DDBJ databases">
        <title>Vibrio maritimus JCM 19240. (C210) whole genome shotgun sequence.</title>
        <authorList>
            <person name="Sawabe T."/>
            <person name="Meirelles P."/>
            <person name="Nakanishi M."/>
            <person name="Sayaka M."/>
            <person name="Hattori M."/>
            <person name="Ohkuma M."/>
        </authorList>
    </citation>
    <scope>NUCLEOTIDE SEQUENCE [LARGE SCALE GENOMIC DNA]</scope>
    <source>
        <strain evidence="3 4">JCM 19240</strain>
    </source>
</reference>